<dbReference type="Pfam" id="PF00188">
    <property type="entry name" value="CAP"/>
    <property type="match status" value="1"/>
</dbReference>
<dbReference type="NCBIfam" id="TIGR02909">
    <property type="entry name" value="spore_YkwD"/>
    <property type="match status" value="1"/>
</dbReference>
<dbReference type="Gene3D" id="3.40.33.10">
    <property type="entry name" value="CAP"/>
    <property type="match status" value="1"/>
</dbReference>
<dbReference type="OrthoDB" id="9783944at2"/>
<comment type="caution">
    <text evidence="4">The sequence shown here is derived from an EMBL/GenBank/DDBJ whole genome shotgun (WGS) entry which is preliminary data.</text>
</comment>
<dbReference type="InterPro" id="IPR014258">
    <property type="entry name" value="CAP_domain_YkwD-like"/>
</dbReference>
<dbReference type="Proteomes" id="UP000295632">
    <property type="component" value="Unassembled WGS sequence"/>
</dbReference>
<sequence>MKSLVIASLCTSLFGATAPGNDAPQQDPNQVSANIQSILEEKGFSNIQTNGIDVEKLLQELNINMNTKGNPPESDEKAPEQQGVQEQPGKAEQAEKPEAAPAEEQQPTVKAPEKNDESQSSDDKQSSEDNGLQAQEQQMLDLVNNARAEQGLEPLQADPELTKLARLKAQDMIDNSYFSHQSPTYGSPFDMMNQFGVEYQTAGENLAGNQTVEKAHEALMNSQGHRENILKSDYTNVGIGVVEGGPYGTMYVQLFKG</sequence>
<feature type="signal peptide" evidence="2">
    <location>
        <begin position="1"/>
        <end position="18"/>
    </location>
</feature>
<reference evidence="4 5" key="1">
    <citation type="submission" date="2019-03" db="EMBL/GenBank/DDBJ databases">
        <title>Genomic Encyclopedia of Type Strains, Phase IV (KMG-IV): sequencing the most valuable type-strain genomes for metagenomic binning, comparative biology and taxonomic classification.</title>
        <authorList>
            <person name="Goeker M."/>
        </authorList>
    </citation>
    <scope>NUCLEOTIDE SEQUENCE [LARGE SCALE GENOMIC DNA]</scope>
    <source>
        <strain evidence="4 5">DSM 28697</strain>
    </source>
</reference>
<dbReference type="AlphaFoldDB" id="A0A4R6U6J8"/>
<proteinExistence type="predicted"/>
<dbReference type="RefSeq" id="WP_133580145.1">
    <property type="nucleotide sequence ID" value="NZ_SNYJ01000006.1"/>
</dbReference>
<evidence type="ECO:0000313" key="4">
    <source>
        <dbReference type="EMBL" id="TDQ40319.1"/>
    </source>
</evidence>
<gene>
    <name evidence="4" type="ORF">EV213_10635</name>
</gene>
<dbReference type="CDD" id="cd05379">
    <property type="entry name" value="CAP_bacterial"/>
    <property type="match status" value="1"/>
</dbReference>
<protein>
    <submittedName>
        <fullName evidence="4">Putative YkwD family protein</fullName>
    </submittedName>
</protein>
<keyword evidence="5" id="KW-1185">Reference proteome</keyword>
<feature type="domain" description="SCP" evidence="3">
    <location>
        <begin position="140"/>
        <end position="254"/>
    </location>
</feature>
<evidence type="ECO:0000259" key="3">
    <source>
        <dbReference type="Pfam" id="PF00188"/>
    </source>
</evidence>
<dbReference type="InterPro" id="IPR035940">
    <property type="entry name" value="CAP_sf"/>
</dbReference>
<organism evidence="4 5">
    <name type="scientific">Aureibacillus halotolerans</name>
    <dbReference type="NCBI Taxonomy" id="1508390"/>
    <lineage>
        <taxon>Bacteria</taxon>
        <taxon>Bacillati</taxon>
        <taxon>Bacillota</taxon>
        <taxon>Bacilli</taxon>
        <taxon>Bacillales</taxon>
        <taxon>Bacillaceae</taxon>
        <taxon>Aureibacillus</taxon>
    </lineage>
</organism>
<dbReference type="InterPro" id="IPR014044">
    <property type="entry name" value="CAP_dom"/>
</dbReference>
<dbReference type="PANTHER" id="PTHR31157">
    <property type="entry name" value="SCP DOMAIN-CONTAINING PROTEIN"/>
    <property type="match status" value="1"/>
</dbReference>
<name>A0A4R6U6J8_9BACI</name>
<feature type="chain" id="PRO_5038947951" evidence="2">
    <location>
        <begin position="19"/>
        <end position="257"/>
    </location>
</feature>
<evidence type="ECO:0000256" key="2">
    <source>
        <dbReference type="SAM" id="SignalP"/>
    </source>
</evidence>
<keyword evidence="2" id="KW-0732">Signal</keyword>
<feature type="compositionally biased region" description="Basic and acidic residues" evidence="1">
    <location>
        <begin position="111"/>
        <end position="127"/>
    </location>
</feature>
<dbReference type="PANTHER" id="PTHR31157:SF1">
    <property type="entry name" value="SCP DOMAIN-CONTAINING PROTEIN"/>
    <property type="match status" value="1"/>
</dbReference>
<feature type="region of interest" description="Disordered" evidence="1">
    <location>
        <begin position="65"/>
        <end position="133"/>
    </location>
</feature>
<evidence type="ECO:0000313" key="5">
    <source>
        <dbReference type="Proteomes" id="UP000295632"/>
    </source>
</evidence>
<dbReference type="EMBL" id="SNYJ01000006">
    <property type="protein sequence ID" value="TDQ40319.1"/>
    <property type="molecule type" value="Genomic_DNA"/>
</dbReference>
<evidence type="ECO:0000256" key="1">
    <source>
        <dbReference type="SAM" id="MobiDB-lite"/>
    </source>
</evidence>
<accession>A0A4R6U6J8</accession>
<dbReference type="SUPFAM" id="SSF55797">
    <property type="entry name" value="PR-1-like"/>
    <property type="match status" value="1"/>
</dbReference>